<keyword evidence="4 5" id="KW-0472">Membrane</keyword>
<protein>
    <recommendedName>
        <fullName evidence="8">PQ loop repeat protein</fullName>
    </recommendedName>
</protein>
<evidence type="ECO:0000256" key="4">
    <source>
        <dbReference type="ARBA" id="ARBA00023136"/>
    </source>
</evidence>
<evidence type="ECO:0000256" key="2">
    <source>
        <dbReference type="ARBA" id="ARBA00022692"/>
    </source>
</evidence>
<feature type="transmembrane region" description="Helical" evidence="5">
    <location>
        <begin position="30"/>
        <end position="51"/>
    </location>
</feature>
<feature type="transmembrane region" description="Helical" evidence="5">
    <location>
        <begin position="147"/>
        <end position="167"/>
    </location>
</feature>
<evidence type="ECO:0000256" key="1">
    <source>
        <dbReference type="ARBA" id="ARBA00004141"/>
    </source>
</evidence>
<reference evidence="6" key="2">
    <citation type="submission" date="2021-01" db="EMBL/GenBank/DDBJ databases">
        <authorList>
            <person name="Schikora-Tamarit M.A."/>
        </authorList>
    </citation>
    <scope>NUCLEOTIDE SEQUENCE</scope>
    <source>
        <strain evidence="6">CBS2887</strain>
    </source>
</reference>
<accession>A0A9P8Q2Q7</accession>
<feature type="transmembrane region" description="Helical" evidence="5">
    <location>
        <begin position="63"/>
        <end position="85"/>
    </location>
</feature>
<gene>
    <name evidence="6" type="ORF">WICPIJ_006100</name>
</gene>
<evidence type="ECO:0000256" key="3">
    <source>
        <dbReference type="ARBA" id="ARBA00022989"/>
    </source>
</evidence>
<dbReference type="Pfam" id="PF04193">
    <property type="entry name" value="PQ-loop"/>
    <property type="match status" value="2"/>
</dbReference>
<dbReference type="InterPro" id="IPR051415">
    <property type="entry name" value="LAAT-1"/>
</dbReference>
<dbReference type="Proteomes" id="UP000774326">
    <property type="component" value="Unassembled WGS sequence"/>
</dbReference>
<organism evidence="6 7">
    <name type="scientific">Wickerhamomyces pijperi</name>
    <name type="common">Yeast</name>
    <name type="synonym">Pichia pijperi</name>
    <dbReference type="NCBI Taxonomy" id="599730"/>
    <lineage>
        <taxon>Eukaryota</taxon>
        <taxon>Fungi</taxon>
        <taxon>Dikarya</taxon>
        <taxon>Ascomycota</taxon>
        <taxon>Saccharomycotina</taxon>
        <taxon>Saccharomycetes</taxon>
        <taxon>Phaffomycetales</taxon>
        <taxon>Wickerhamomycetaceae</taxon>
        <taxon>Wickerhamomyces</taxon>
    </lineage>
</organism>
<dbReference type="PANTHER" id="PTHR16201">
    <property type="entry name" value="SEVEN TRANSMEMBRANE PROTEIN 1-RELATED"/>
    <property type="match status" value="1"/>
</dbReference>
<keyword evidence="3 5" id="KW-1133">Transmembrane helix</keyword>
<dbReference type="AlphaFoldDB" id="A0A9P8Q2Q7"/>
<dbReference type="InterPro" id="IPR006603">
    <property type="entry name" value="PQ-loop_rpt"/>
</dbReference>
<comment type="caution">
    <text evidence="6">The sequence shown here is derived from an EMBL/GenBank/DDBJ whole genome shotgun (WGS) entry which is preliminary data.</text>
</comment>
<feature type="transmembrane region" description="Helical" evidence="5">
    <location>
        <begin position="236"/>
        <end position="256"/>
    </location>
</feature>
<evidence type="ECO:0000313" key="7">
    <source>
        <dbReference type="Proteomes" id="UP000774326"/>
    </source>
</evidence>
<dbReference type="GO" id="GO:0016020">
    <property type="term" value="C:membrane"/>
    <property type="evidence" value="ECO:0007669"/>
    <property type="project" value="UniProtKB-SubCell"/>
</dbReference>
<sequence>MSTTTPVTPLLTRLPASNCDIYKNPSTSAFTLSAFITVGILISYLPQYRIIYRSRSSYGISPYFLLLNNVSGFAALTNLILLSLLSVPCCSVISGFECLNSQISLIQVAVQCFATFGITLCCLIFTDPERSHKENEVYQEIVAVFKNILAFIALTLVVIIACFFIDSESAIKTVAKLMGLFSTVTTLLQYFPQLQTTYHMKKTGALSIQMMCIQFPGGLLWAFTLILKPGSDWSSWLPYLSAALIQGILLLMSIYYDYIHGGGIDSDDEDDFDGESRSASGPLLRREGGVDVAIYT</sequence>
<dbReference type="PANTHER" id="PTHR16201:SF11">
    <property type="entry name" value="PQ-LOOP REPEAT-CONTAINING PROTEIN"/>
    <property type="match status" value="1"/>
</dbReference>
<dbReference type="EMBL" id="JAEUBG010003340">
    <property type="protein sequence ID" value="KAH3682928.1"/>
    <property type="molecule type" value="Genomic_DNA"/>
</dbReference>
<feature type="transmembrane region" description="Helical" evidence="5">
    <location>
        <begin position="105"/>
        <end position="126"/>
    </location>
</feature>
<keyword evidence="2 5" id="KW-0812">Transmembrane</keyword>
<proteinExistence type="predicted"/>
<name>A0A9P8Q2Q7_WICPI</name>
<feature type="transmembrane region" description="Helical" evidence="5">
    <location>
        <begin position="173"/>
        <end position="191"/>
    </location>
</feature>
<dbReference type="OrthoDB" id="19344at2759"/>
<evidence type="ECO:0000313" key="6">
    <source>
        <dbReference type="EMBL" id="KAH3682928.1"/>
    </source>
</evidence>
<evidence type="ECO:0000256" key="5">
    <source>
        <dbReference type="SAM" id="Phobius"/>
    </source>
</evidence>
<reference evidence="6" key="1">
    <citation type="journal article" date="2021" name="Open Biol.">
        <title>Shared evolutionary footprints suggest mitochondrial oxidative damage underlies multiple complex I losses in fungi.</title>
        <authorList>
            <person name="Schikora-Tamarit M.A."/>
            <person name="Marcet-Houben M."/>
            <person name="Nosek J."/>
            <person name="Gabaldon T."/>
        </authorList>
    </citation>
    <scope>NUCLEOTIDE SEQUENCE</scope>
    <source>
        <strain evidence="6">CBS2887</strain>
    </source>
</reference>
<dbReference type="SMART" id="SM00679">
    <property type="entry name" value="CTNS"/>
    <property type="match status" value="2"/>
</dbReference>
<keyword evidence="7" id="KW-1185">Reference proteome</keyword>
<feature type="transmembrane region" description="Helical" evidence="5">
    <location>
        <begin position="203"/>
        <end position="224"/>
    </location>
</feature>
<dbReference type="Gene3D" id="1.20.1280.290">
    <property type="match status" value="2"/>
</dbReference>
<evidence type="ECO:0008006" key="8">
    <source>
        <dbReference type="Google" id="ProtNLM"/>
    </source>
</evidence>
<comment type="subcellular location">
    <subcellularLocation>
        <location evidence="1">Membrane</location>
        <topology evidence="1">Multi-pass membrane protein</topology>
    </subcellularLocation>
</comment>